<dbReference type="PANTHER" id="PTHR47595">
    <property type="entry name" value="HEAT SHOCK 70 KDA PROTEIN 14"/>
    <property type="match status" value="1"/>
</dbReference>
<feature type="compositionally biased region" description="Low complexity" evidence="2">
    <location>
        <begin position="118"/>
        <end position="131"/>
    </location>
</feature>
<dbReference type="EMBL" id="JAYKXH010000002">
    <property type="protein sequence ID" value="KAK7175607.1"/>
    <property type="molecule type" value="Genomic_DNA"/>
</dbReference>
<evidence type="ECO:0000256" key="2">
    <source>
        <dbReference type="SAM" id="MobiDB-lite"/>
    </source>
</evidence>
<feature type="region of interest" description="Disordered" evidence="2">
    <location>
        <begin position="110"/>
        <end position="184"/>
    </location>
</feature>
<gene>
    <name evidence="4" type="ORF">R3I93_002515</name>
</gene>
<comment type="caution">
    <text evidence="4">The sequence shown here is derived from an EMBL/GenBank/DDBJ whole genome shotgun (WGS) entry which is preliminary data.</text>
</comment>
<feature type="coiled-coil region" evidence="1">
    <location>
        <begin position="233"/>
        <end position="267"/>
    </location>
</feature>
<dbReference type="Pfam" id="PF13837">
    <property type="entry name" value="Myb_DNA-bind_4"/>
    <property type="match status" value="1"/>
</dbReference>
<proteinExistence type="predicted"/>
<evidence type="ECO:0000256" key="1">
    <source>
        <dbReference type="SAM" id="Coils"/>
    </source>
</evidence>
<feature type="region of interest" description="Disordered" evidence="2">
    <location>
        <begin position="280"/>
        <end position="310"/>
    </location>
</feature>
<keyword evidence="1" id="KW-0175">Coiled coil</keyword>
<evidence type="ECO:0000259" key="3">
    <source>
        <dbReference type="Pfam" id="PF13837"/>
    </source>
</evidence>
<protein>
    <recommendedName>
        <fullName evidence="3">Myb/SANT-like DNA-binding domain-containing protein</fullName>
    </recommendedName>
</protein>
<evidence type="ECO:0000313" key="5">
    <source>
        <dbReference type="Proteomes" id="UP001364617"/>
    </source>
</evidence>
<dbReference type="InterPro" id="IPR044822">
    <property type="entry name" value="Myb_DNA-bind_4"/>
</dbReference>
<feature type="compositionally biased region" description="Pro residues" evidence="2">
    <location>
        <begin position="290"/>
        <end position="310"/>
    </location>
</feature>
<name>A0AAN9DM57_9TELE</name>
<dbReference type="PANTHER" id="PTHR47595:SF1">
    <property type="entry name" value="MYB_SANT-LIKE DNA-BINDING DOMAIN-CONTAINING PROTEIN"/>
    <property type="match status" value="1"/>
</dbReference>
<feature type="compositionally biased region" description="Polar residues" evidence="2">
    <location>
        <begin position="148"/>
        <end position="163"/>
    </location>
</feature>
<keyword evidence="5" id="KW-1185">Reference proteome</keyword>
<dbReference type="Gene3D" id="1.10.10.60">
    <property type="entry name" value="Homeodomain-like"/>
    <property type="match status" value="1"/>
</dbReference>
<feature type="domain" description="Myb/SANT-like DNA-binding" evidence="3">
    <location>
        <begin position="6"/>
        <end position="95"/>
    </location>
</feature>
<organism evidence="4 5">
    <name type="scientific">Phoxinus phoxinus</name>
    <name type="common">Eurasian minnow</name>
    <dbReference type="NCBI Taxonomy" id="58324"/>
    <lineage>
        <taxon>Eukaryota</taxon>
        <taxon>Metazoa</taxon>
        <taxon>Chordata</taxon>
        <taxon>Craniata</taxon>
        <taxon>Vertebrata</taxon>
        <taxon>Euteleostomi</taxon>
        <taxon>Actinopterygii</taxon>
        <taxon>Neopterygii</taxon>
        <taxon>Teleostei</taxon>
        <taxon>Ostariophysi</taxon>
        <taxon>Cypriniformes</taxon>
        <taxon>Leuciscidae</taxon>
        <taxon>Phoxininae</taxon>
        <taxon>Phoxinus</taxon>
    </lineage>
</organism>
<dbReference type="AlphaFoldDB" id="A0AAN9DM57"/>
<dbReference type="Proteomes" id="UP001364617">
    <property type="component" value="Unassembled WGS sequence"/>
</dbReference>
<reference evidence="4 5" key="1">
    <citation type="submission" date="2024-02" db="EMBL/GenBank/DDBJ databases">
        <title>Chromosome-level genome assembly of the Eurasian Minnow (Phoxinus phoxinus).</title>
        <authorList>
            <person name="Oriowo T.O."/>
            <person name="Martin S."/>
            <person name="Stange M."/>
            <person name="Chrysostomakis Y."/>
            <person name="Brown T."/>
            <person name="Winkler S."/>
            <person name="Kukowka S."/>
            <person name="Myers E.W."/>
            <person name="Bohne A."/>
        </authorList>
    </citation>
    <scope>NUCLEOTIDE SEQUENCE [LARGE SCALE GENOMIC DNA]</scope>
    <source>
        <strain evidence="4">ZFMK-TIS-60720</strain>
        <tissue evidence="4">Whole Organism</tissue>
    </source>
</reference>
<evidence type="ECO:0000313" key="4">
    <source>
        <dbReference type="EMBL" id="KAK7175607.1"/>
    </source>
</evidence>
<accession>A0AAN9DM57</accession>
<sequence>MSRGLTWSVEETSCLINIWAEAHVAQLLERTHKNTDVFNMFTERMKERGYERSPAQCRVKVKKLRQHEVRDALNKSGNSGEEKEKCQWYDELDKILGTRPTVCPVDIVESYSPTDKTSSSLMTQPSSSSYSGETKLDVNGEKGITPNDPESNGPTDSPLATSTDIEDSDATPSCDEQCGESSGRLAIPGAQARKHLGRKRKAKDCLDDSGLQAYMAQQSKQLHEMFEAEQKQQAQENAVLENLLRAHQEAEERRFQAMQAQQEANRQMFTQLVATLANALSSGQSQHPPSQHPPSQHPTHLMPPPTHFIPPPSQLIPPAPMNSTPTSAWSIPHPPRAQPQQPMALQLMRPSMIRPGEEAQNVSSVESHGNLPISAVLHQLNDSEHFYNL</sequence>